<dbReference type="RefSeq" id="WP_074597844.1">
    <property type="nucleotide sequence ID" value="NZ_FNHF01000001.1"/>
</dbReference>
<comment type="subcellular location">
    <subcellularLocation>
        <location evidence="1">Cell membrane</location>
        <topology evidence="1">Multi-pass membrane protein</topology>
    </subcellularLocation>
</comment>
<dbReference type="EMBL" id="FNHF01000001">
    <property type="protein sequence ID" value="SDL89548.1"/>
    <property type="molecule type" value="Genomic_DNA"/>
</dbReference>
<name>A0A1G9NSI1_9BACI</name>
<feature type="transmembrane region" description="Helical" evidence="6">
    <location>
        <begin position="592"/>
        <end position="610"/>
    </location>
</feature>
<evidence type="ECO:0000256" key="5">
    <source>
        <dbReference type="ARBA" id="ARBA00023136"/>
    </source>
</evidence>
<evidence type="ECO:0000259" key="7">
    <source>
        <dbReference type="Pfam" id="PF02687"/>
    </source>
</evidence>
<keyword evidence="3 6" id="KW-0812">Transmembrane</keyword>
<proteinExistence type="predicted"/>
<evidence type="ECO:0000256" key="4">
    <source>
        <dbReference type="ARBA" id="ARBA00022989"/>
    </source>
</evidence>
<keyword evidence="5 6" id="KW-0472">Membrane</keyword>
<feature type="transmembrane region" description="Helical" evidence="6">
    <location>
        <begin position="536"/>
        <end position="557"/>
    </location>
</feature>
<organism evidence="8 9">
    <name type="scientific">Sediminibacillus halophilus</name>
    <dbReference type="NCBI Taxonomy" id="482461"/>
    <lineage>
        <taxon>Bacteria</taxon>
        <taxon>Bacillati</taxon>
        <taxon>Bacillota</taxon>
        <taxon>Bacilli</taxon>
        <taxon>Bacillales</taxon>
        <taxon>Bacillaceae</taxon>
        <taxon>Sediminibacillus</taxon>
    </lineage>
</organism>
<evidence type="ECO:0000256" key="2">
    <source>
        <dbReference type="ARBA" id="ARBA00022475"/>
    </source>
</evidence>
<feature type="transmembrane region" description="Helical" evidence="6">
    <location>
        <begin position="783"/>
        <end position="805"/>
    </location>
</feature>
<dbReference type="Proteomes" id="UP000182347">
    <property type="component" value="Unassembled WGS sequence"/>
</dbReference>
<gene>
    <name evidence="8" type="ORF">SAMN05216244_1142</name>
</gene>
<sequence length="811" mass="90694">MIKLALKRIVNRKLVSISIMLAFICLYVCLPLGREYAKESQLTVENTIADEAMGAYDILVRPAKARTDVEQALNMVEENYIGDSKGGISIGEWEEIKADPSIDVAAPVSSIGYFTGAQYSIELPNLPEPTRLSFQFYTTDGLNNYPLDDRKTITYFEETNPGLIQYIKHYKDDQQQVSNALMFMMPPSYYMLAGIDPDSEQALTGIDFSQLTQQEKEEEDTFLLENMQESNPDMRVLPVLQRDKLQVPLYLSLQTETLDIETKEALDQLGLSEQEWLMQANGSPNWQEFTKNLLEEPAVNTKKVDIDLSSFQSPFEGEALRLDNQFKPHKAERYTGDMDTSVYFTASKIDYQGIKDQSLSVRIVKDDKPPAYKEIEQHGVSAYASESGPIPFVVDQVGTFTPDLEKESKLAASPLGIYTDKEIKTAEGKPVQATTVPGSFVPALASGVTTMEAAEYIKGEQPIDAIRLRVAGITSYNQEAQEKINDVATNLLEKGYEVDIVAGSSFKEMEINAEGIGSVFTPWTTLGVAGQLTDSWNFLTLLTTGLFLIFAIVWLAARLTFEAHTMDNENELLRQIGWNRKFILLRNCMEQYILTTLAYILSLLILYSLGTSTVSFLISTGLWLLSLLLILFLMSRKNKGKQRIQGYNSLAGLRYYKRFIIPAMSVIIVAVVLLSIQLAAFGDSIYENQLTSLGAYVTDQAMWFQLAILATTFALAIIGVNECINTLISERHSEFHMYKMIGWTKGHILRHFSKETFTWASTAIIIGVTIGVGFLMISGIAPVWIAFGSSISLLLMIISVLLLIVTRPYTN</sequence>
<dbReference type="GO" id="GO:0005886">
    <property type="term" value="C:plasma membrane"/>
    <property type="evidence" value="ECO:0007669"/>
    <property type="project" value="UniProtKB-SubCell"/>
</dbReference>
<feature type="transmembrane region" description="Helical" evidence="6">
    <location>
        <begin position="757"/>
        <end position="777"/>
    </location>
</feature>
<keyword evidence="2" id="KW-1003">Cell membrane</keyword>
<dbReference type="OrthoDB" id="3268975at2"/>
<dbReference type="AlphaFoldDB" id="A0A1G9NSI1"/>
<dbReference type="InterPro" id="IPR003838">
    <property type="entry name" value="ABC3_permease_C"/>
</dbReference>
<accession>A0A1G9NSI1</accession>
<reference evidence="9" key="1">
    <citation type="submission" date="2016-10" db="EMBL/GenBank/DDBJ databases">
        <authorList>
            <person name="Varghese N."/>
            <person name="Submissions S."/>
        </authorList>
    </citation>
    <scope>NUCLEOTIDE SEQUENCE [LARGE SCALE GENOMIC DNA]</scope>
    <source>
        <strain evidence="9">CGMCC 1.6199</strain>
    </source>
</reference>
<keyword evidence="9" id="KW-1185">Reference proteome</keyword>
<feature type="domain" description="ABC3 transporter permease C-terminal" evidence="7">
    <location>
        <begin position="708"/>
        <end position="804"/>
    </location>
</feature>
<dbReference type="Pfam" id="PF02687">
    <property type="entry name" value="FtsX"/>
    <property type="match status" value="1"/>
</dbReference>
<protein>
    <submittedName>
        <fullName evidence="8">Putative ABC transport system permease protein</fullName>
    </submittedName>
</protein>
<evidence type="ECO:0000256" key="3">
    <source>
        <dbReference type="ARBA" id="ARBA00022692"/>
    </source>
</evidence>
<evidence type="ECO:0000313" key="8">
    <source>
        <dbReference type="EMBL" id="SDL89548.1"/>
    </source>
</evidence>
<dbReference type="STRING" id="482461.SAMN05216244_1142"/>
<evidence type="ECO:0000256" key="1">
    <source>
        <dbReference type="ARBA" id="ARBA00004651"/>
    </source>
</evidence>
<keyword evidence="4 6" id="KW-1133">Transmembrane helix</keyword>
<feature type="transmembrane region" description="Helical" evidence="6">
    <location>
        <begin position="655"/>
        <end position="681"/>
    </location>
</feature>
<feature type="transmembrane region" description="Helical" evidence="6">
    <location>
        <begin position="12"/>
        <end position="33"/>
    </location>
</feature>
<evidence type="ECO:0000256" key="6">
    <source>
        <dbReference type="SAM" id="Phobius"/>
    </source>
</evidence>
<evidence type="ECO:0000313" key="9">
    <source>
        <dbReference type="Proteomes" id="UP000182347"/>
    </source>
</evidence>
<feature type="transmembrane region" description="Helical" evidence="6">
    <location>
        <begin position="616"/>
        <end position="634"/>
    </location>
</feature>
<feature type="transmembrane region" description="Helical" evidence="6">
    <location>
        <begin position="701"/>
        <end position="721"/>
    </location>
</feature>